<evidence type="ECO:0000313" key="2">
    <source>
        <dbReference type="Proteomes" id="UP001597460"/>
    </source>
</evidence>
<dbReference type="PROSITE" id="PS51257">
    <property type="entry name" value="PROKAR_LIPOPROTEIN"/>
    <property type="match status" value="1"/>
</dbReference>
<keyword evidence="2" id="KW-1185">Reference proteome</keyword>
<dbReference type="Proteomes" id="UP001597460">
    <property type="component" value="Unassembled WGS sequence"/>
</dbReference>
<dbReference type="EMBL" id="JBHULI010000024">
    <property type="protein sequence ID" value="MFD2532758.1"/>
    <property type="molecule type" value="Genomic_DNA"/>
</dbReference>
<reference evidence="2" key="1">
    <citation type="journal article" date="2019" name="Int. J. Syst. Evol. Microbiol.">
        <title>The Global Catalogue of Microorganisms (GCM) 10K type strain sequencing project: providing services to taxonomists for standard genome sequencing and annotation.</title>
        <authorList>
            <consortium name="The Broad Institute Genomics Platform"/>
            <consortium name="The Broad Institute Genome Sequencing Center for Infectious Disease"/>
            <person name="Wu L."/>
            <person name="Ma J."/>
        </authorList>
    </citation>
    <scope>NUCLEOTIDE SEQUENCE [LARGE SCALE GENOMIC DNA]</scope>
    <source>
        <strain evidence="2">KCTC 52042</strain>
    </source>
</reference>
<organism evidence="1 2">
    <name type="scientific">Gracilimonas halophila</name>
    <dbReference type="NCBI Taxonomy" id="1834464"/>
    <lineage>
        <taxon>Bacteria</taxon>
        <taxon>Pseudomonadati</taxon>
        <taxon>Balneolota</taxon>
        <taxon>Balneolia</taxon>
        <taxon>Balneolales</taxon>
        <taxon>Balneolaceae</taxon>
        <taxon>Gracilimonas</taxon>
    </lineage>
</organism>
<dbReference type="RefSeq" id="WP_390301767.1">
    <property type="nucleotide sequence ID" value="NZ_JBHULI010000024.1"/>
</dbReference>
<name>A0ABW5JJ19_9BACT</name>
<sequence length="184" mass="21338">MKSLFLYLFPILLITSSCQDQEPPKPFEEQFMNELAIEPEAYYDFWLGGWEVTWEEAGGSMGRGTNFIEKTLDGNVIQENFRVNEGQMKGFMGTSISVYNPRTNTCKQAWADNQGGYFDFTGKVDGTNRIFQTDIREIGSDTLFTQRMVFYEITNDSLKWDWESSVDGGETWSLSWRINYRKVD</sequence>
<proteinExistence type="predicted"/>
<evidence type="ECO:0008006" key="3">
    <source>
        <dbReference type="Google" id="ProtNLM"/>
    </source>
</evidence>
<gene>
    <name evidence="1" type="ORF">ACFSVN_09905</name>
</gene>
<accession>A0ABW5JJ19</accession>
<comment type="caution">
    <text evidence="1">The sequence shown here is derived from an EMBL/GenBank/DDBJ whole genome shotgun (WGS) entry which is preliminary data.</text>
</comment>
<protein>
    <recommendedName>
        <fullName evidence="3">DUF1579 domain-containing protein</fullName>
    </recommendedName>
</protein>
<evidence type="ECO:0000313" key="1">
    <source>
        <dbReference type="EMBL" id="MFD2532758.1"/>
    </source>
</evidence>